<dbReference type="EC" id="2.2.1.1" evidence="3 10"/>
<evidence type="ECO:0000256" key="9">
    <source>
        <dbReference type="ARBA" id="ARBA00049473"/>
    </source>
</evidence>
<dbReference type="NCBIfam" id="TIGR00232">
    <property type="entry name" value="tktlase_bact"/>
    <property type="match status" value="1"/>
</dbReference>
<keyword evidence="5 11" id="KW-0479">Metal-binding</keyword>
<comment type="catalytic activity">
    <reaction evidence="9 11">
        <text>D-sedoheptulose 7-phosphate + D-glyceraldehyde 3-phosphate = aldehydo-D-ribose 5-phosphate + D-xylulose 5-phosphate</text>
        <dbReference type="Rhea" id="RHEA:10508"/>
        <dbReference type="ChEBI" id="CHEBI:57483"/>
        <dbReference type="ChEBI" id="CHEBI:57737"/>
        <dbReference type="ChEBI" id="CHEBI:58273"/>
        <dbReference type="ChEBI" id="CHEBI:59776"/>
        <dbReference type="EC" id="2.2.1.1"/>
    </reaction>
</comment>
<reference evidence="13 14" key="1">
    <citation type="submission" date="2020-08" db="EMBL/GenBank/DDBJ databases">
        <title>Genomic Encyclopedia of Type Strains, Phase III (KMG-III): the genomes of soil and plant-associated and newly described type strains.</title>
        <authorList>
            <person name="Whitman W."/>
        </authorList>
    </citation>
    <scope>NUCLEOTIDE SEQUENCE [LARGE SCALE GENOMIC DNA]</scope>
    <source>
        <strain evidence="13 14">CECT 8572</strain>
    </source>
</reference>
<dbReference type="InterPro" id="IPR029061">
    <property type="entry name" value="THDP-binding"/>
</dbReference>
<comment type="caution">
    <text evidence="13">The sequence shown here is derived from an EMBL/GenBank/DDBJ whole genome shotgun (WGS) entry which is preliminary data.</text>
</comment>
<organism evidence="13 14">
    <name type="scientific">Limimaricola variabilis</name>
    <dbReference type="NCBI Taxonomy" id="1492771"/>
    <lineage>
        <taxon>Bacteria</taxon>
        <taxon>Pseudomonadati</taxon>
        <taxon>Pseudomonadota</taxon>
        <taxon>Alphaproteobacteria</taxon>
        <taxon>Rhodobacterales</taxon>
        <taxon>Paracoccaceae</taxon>
        <taxon>Limimaricola</taxon>
    </lineage>
</organism>
<dbReference type="InterPro" id="IPR005478">
    <property type="entry name" value="Transketolase_bac-like"/>
</dbReference>
<dbReference type="Pfam" id="PF02779">
    <property type="entry name" value="Transket_pyr"/>
    <property type="match status" value="1"/>
</dbReference>
<keyword evidence="7 11" id="KW-0460">Magnesium</keyword>
<keyword evidence="6 11" id="KW-0106">Calcium</keyword>
<dbReference type="Proteomes" id="UP000576152">
    <property type="component" value="Unassembled WGS sequence"/>
</dbReference>
<dbReference type="Gene3D" id="3.40.50.970">
    <property type="match status" value="2"/>
</dbReference>
<comment type="subunit">
    <text evidence="2 11">Homodimer.</text>
</comment>
<evidence type="ECO:0000256" key="6">
    <source>
        <dbReference type="ARBA" id="ARBA00022837"/>
    </source>
</evidence>
<evidence type="ECO:0000259" key="12">
    <source>
        <dbReference type="SMART" id="SM00861"/>
    </source>
</evidence>
<dbReference type="PANTHER" id="PTHR43522:SF2">
    <property type="entry name" value="TRANSKETOLASE 1-RELATED"/>
    <property type="match status" value="1"/>
</dbReference>
<dbReference type="CDD" id="cd07033">
    <property type="entry name" value="TPP_PYR_DXS_TK_like"/>
    <property type="match status" value="1"/>
</dbReference>
<evidence type="ECO:0000256" key="1">
    <source>
        <dbReference type="ARBA" id="ARBA00007131"/>
    </source>
</evidence>
<protein>
    <recommendedName>
        <fullName evidence="3 10">Transketolase</fullName>
        <ecNumber evidence="3 10">2.2.1.1</ecNumber>
    </recommendedName>
</protein>
<dbReference type="RefSeq" id="WP_183474514.1">
    <property type="nucleotide sequence ID" value="NZ_JACIBX010000010.1"/>
</dbReference>
<evidence type="ECO:0000313" key="13">
    <source>
        <dbReference type="EMBL" id="MBB3713052.1"/>
    </source>
</evidence>
<comment type="cofactor">
    <cofactor evidence="11">
        <name>Mg(2+)</name>
        <dbReference type="ChEBI" id="CHEBI:18420"/>
    </cofactor>
    <cofactor evidence="11">
        <name>Ca(2+)</name>
        <dbReference type="ChEBI" id="CHEBI:29108"/>
    </cofactor>
    <cofactor evidence="11">
        <name>Mn(2+)</name>
        <dbReference type="ChEBI" id="CHEBI:29035"/>
    </cofactor>
    <cofactor evidence="11">
        <name>Co(2+)</name>
        <dbReference type="ChEBI" id="CHEBI:48828"/>
    </cofactor>
    <text evidence="11">Binds 1 Mg(2+) ion per subunit. Can also utilize other divalent metal cations, such as Ca(2+), Mn(2+) and Co(2+).</text>
</comment>
<dbReference type="InterPro" id="IPR005475">
    <property type="entry name" value="Transketolase-like_Pyr-bd"/>
</dbReference>
<evidence type="ECO:0000256" key="10">
    <source>
        <dbReference type="NCBIfam" id="TIGR00232"/>
    </source>
</evidence>
<dbReference type="PANTHER" id="PTHR43522">
    <property type="entry name" value="TRANSKETOLASE"/>
    <property type="match status" value="1"/>
</dbReference>
<dbReference type="GO" id="GO:0004802">
    <property type="term" value="F:transketolase activity"/>
    <property type="evidence" value="ECO:0007669"/>
    <property type="project" value="UniProtKB-EC"/>
</dbReference>
<comment type="similarity">
    <text evidence="1 11">Belongs to the transketolase family.</text>
</comment>
<feature type="domain" description="Transketolase-like pyrimidine-binding" evidence="12">
    <location>
        <begin position="356"/>
        <end position="527"/>
    </location>
</feature>
<dbReference type="InterPro" id="IPR005474">
    <property type="entry name" value="Transketolase_N"/>
</dbReference>
<comment type="function">
    <text evidence="11">Catalyzes the transfer of a two-carbon ketol group from a ketose donor to an aldose acceptor, via a covalent intermediate with the cofactor thiamine pyrophosphate.</text>
</comment>
<evidence type="ECO:0000256" key="7">
    <source>
        <dbReference type="ARBA" id="ARBA00022842"/>
    </source>
</evidence>
<dbReference type="InterPro" id="IPR055152">
    <property type="entry name" value="Transketolase-like_C_2"/>
</dbReference>
<gene>
    <name evidence="13" type="ORF">FHS00_002653</name>
</gene>
<keyword evidence="8 11" id="KW-0786">Thiamine pyrophosphate</keyword>
<accession>A0ABR6HRF6</accession>
<dbReference type="InterPro" id="IPR033247">
    <property type="entry name" value="Transketolase_fam"/>
</dbReference>
<dbReference type="SUPFAM" id="SSF52518">
    <property type="entry name" value="Thiamin diphosphate-binding fold (THDP-binding)"/>
    <property type="match status" value="2"/>
</dbReference>
<evidence type="ECO:0000256" key="3">
    <source>
        <dbReference type="ARBA" id="ARBA00013152"/>
    </source>
</evidence>
<evidence type="ECO:0000256" key="2">
    <source>
        <dbReference type="ARBA" id="ARBA00011738"/>
    </source>
</evidence>
<keyword evidence="4 11" id="KW-0808">Transferase</keyword>
<keyword evidence="14" id="KW-1185">Reference proteome</keyword>
<dbReference type="SUPFAM" id="SSF52922">
    <property type="entry name" value="TK C-terminal domain-like"/>
    <property type="match status" value="1"/>
</dbReference>
<dbReference type="InterPro" id="IPR009014">
    <property type="entry name" value="Transketo_C/PFOR_II"/>
</dbReference>
<evidence type="ECO:0000256" key="4">
    <source>
        <dbReference type="ARBA" id="ARBA00022679"/>
    </source>
</evidence>
<dbReference type="PROSITE" id="PS00801">
    <property type="entry name" value="TRANSKETOLASE_1"/>
    <property type="match status" value="1"/>
</dbReference>
<evidence type="ECO:0000256" key="5">
    <source>
        <dbReference type="ARBA" id="ARBA00022723"/>
    </source>
</evidence>
<dbReference type="InterPro" id="IPR049557">
    <property type="entry name" value="Transketolase_CS"/>
</dbReference>
<dbReference type="EMBL" id="JACIBX010000010">
    <property type="protein sequence ID" value="MBB3713052.1"/>
    <property type="molecule type" value="Genomic_DNA"/>
</dbReference>
<dbReference type="SMART" id="SM00861">
    <property type="entry name" value="Transket_pyr"/>
    <property type="match status" value="1"/>
</dbReference>
<dbReference type="Pfam" id="PF22613">
    <property type="entry name" value="Transketolase_C_1"/>
    <property type="match status" value="1"/>
</dbReference>
<evidence type="ECO:0000256" key="8">
    <source>
        <dbReference type="ARBA" id="ARBA00023052"/>
    </source>
</evidence>
<comment type="cofactor">
    <cofactor evidence="11">
        <name>thiamine diphosphate</name>
        <dbReference type="ChEBI" id="CHEBI:58937"/>
    </cofactor>
    <text evidence="11">Binds 1 thiamine pyrophosphate per subunit.</text>
</comment>
<proteinExistence type="inferred from homology"/>
<evidence type="ECO:0000256" key="11">
    <source>
        <dbReference type="RuleBase" id="RU004996"/>
    </source>
</evidence>
<evidence type="ECO:0000313" key="14">
    <source>
        <dbReference type="Proteomes" id="UP000576152"/>
    </source>
</evidence>
<dbReference type="Pfam" id="PF00456">
    <property type="entry name" value="Transketolase_N"/>
    <property type="match status" value="1"/>
</dbReference>
<name>A0ABR6HRF6_9RHOB</name>
<dbReference type="CDD" id="cd02012">
    <property type="entry name" value="TPP_TK"/>
    <property type="match status" value="1"/>
</dbReference>
<sequence length="664" mass="71648">MTSNTTDMANAIRALSMDAVQRANSGHPGMPMGMAEIGTALWRRHLSHNPANPDWINRDRFVLSNGHGSMLIYALLHLSGYDLSIDDLKAFRSLHSKTPGHPERGYTPGVETTTGPLGQGIANAVGMAIAEKALAAEYNRDGHHVVDHYTYVFLGDGCLMEGISHEVCSLAGTLGLGKLIVLYDDNNISIDGHVDGWFTDDTPRRFASYGWQVIADVDGHDVDAVDRAIAEGRADASRPTLICCKTTIGKGAPNKANSHDSHGSPLGDAEIAATRAAIGWPHEPFEIPREIAEAWDMRSEGEIREAEWTERFADYRRAFPDLAVSLERRMAGDLPVDFETQAEAFIARIGAETASVATRKTSLDAITHFSPLLPELIGGSADLASSNLTNWSGMDPITAEQGGNYIYYGVREFGMAAIMNGLAAHGGMRPFGATYLTFSDYSRNAIRMAALMKLGTIHVLTHDSIALGQDGPTHQPIEHLASLRLMPNLDLWRPCDAVEAAVAWTVAIENRAKPTVLALSRQGLTRQDRTPETVCEIRRGGYVLRREEGALAAILLATGSEVEIATAAAARLAERNVHVRVVSMPSTGRFDSQPAEYRDSVLPASVPVVSIEAGATGGWHKYVGPNGRCIGIDSFGESAAPDALFDYFRLTPEAVIQAVESLGS</sequence>
<dbReference type="PROSITE" id="PS00802">
    <property type="entry name" value="TRANSKETOLASE_2"/>
    <property type="match status" value="1"/>
</dbReference>
<dbReference type="Gene3D" id="3.40.50.920">
    <property type="match status" value="1"/>
</dbReference>
<dbReference type="InterPro" id="IPR020826">
    <property type="entry name" value="Transketolase_BS"/>
</dbReference>